<dbReference type="OrthoDB" id="8181631at2759"/>
<reference evidence="4" key="1">
    <citation type="submission" date="2025-04" db="UniProtKB">
        <authorList>
            <consortium name="RefSeq"/>
        </authorList>
    </citation>
    <scope>IDENTIFICATION</scope>
    <source>
        <tissue evidence="4">Whole insect</tissue>
    </source>
</reference>
<accession>A0A6P7FHJ7</accession>
<dbReference type="GeneID" id="114329501"/>
<keyword evidence="3" id="KW-1185">Reference proteome</keyword>
<keyword evidence="1" id="KW-0732">Signal</keyword>
<feature type="chain" id="PRO_5028432705" evidence="1">
    <location>
        <begin position="26"/>
        <end position="87"/>
    </location>
</feature>
<evidence type="ECO:0000313" key="2">
    <source>
        <dbReference type="EnsemblMetazoa" id="XP_028134432.1"/>
    </source>
</evidence>
<organism evidence="4">
    <name type="scientific">Diabrotica virgifera virgifera</name>
    <name type="common">western corn rootworm</name>
    <dbReference type="NCBI Taxonomy" id="50390"/>
    <lineage>
        <taxon>Eukaryota</taxon>
        <taxon>Metazoa</taxon>
        <taxon>Ecdysozoa</taxon>
        <taxon>Arthropoda</taxon>
        <taxon>Hexapoda</taxon>
        <taxon>Insecta</taxon>
        <taxon>Pterygota</taxon>
        <taxon>Neoptera</taxon>
        <taxon>Endopterygota</taxon>
        <taxon>Coleoptera</taxon>
        <taxon>Polyphaga</taxon>
        <taxon>Cucujiformia</taxon>
        <taxon>Chrysomeloidea</taxon>
        <taxon>Chrysomelidae</taxon>
        <taxon>Galerucinae</taxon>
        <taxon>Diabroticina</taxon>
        <taxon>Diabroticites</taxon>
        <taxon>Diabrotica</taxon>
    </lineage>
</organism>
<dbReference type="EnsemblMetazoa" id="XM_028278631.2">
    <property type="protein sequence ID" value="XP_028134432.1"/>
    <property type="gene ID" value="LOC114329501"/>
</dbReference>
<dbReference type="AlphaFoldDB" id="A0A6P7FHJ7"/>
<reference evidence="2" key="2">
    <citation type="submission" date="2025-05" db="UniProtKB">
        <authorList>
            <consortium name="EnsemblMetazoa"/>
        </authorList>
    </citation>
    <scope>IDENTIFICATION</scope>
</reference>
<evidence type="ECO:0000313" key="3">
    <source>
        <dbReference type="Proteomes" id="UP001652700"/>
    </source>
</evidence>
<feature type="signal peptide" evidence="1">
    <location>
        <begin position="1"/>
        <end position="25"/>
    </location>
</feature>
<evidence type="ECO:0000313" key="4">
    <source>
        <dbReference type="RefSeq" id="XP_028134432.1"/>
    </source>
</evidence>
<sequence>MMWPYVRWLVLLVSVLVLQSDWTTAAPNPNGDEMMRLLKLDQMYSSVARPRFGKRTFHNNPKYAPLEYDSQYQQSEQDVGDWLPVRR</sequence>
<protein>
    <submittedName>
        <fullName evidence="4">Uncharacterized protein LOC114329501 isoform X2</fullName>
    </submittedName>
</protein>
<dbReference type="RefSeq" id="XP_028134432.1">
    <property type="nucleotide sequence ID" value="XM_028278631.1"/>
</dbReference>
<name>A0A6P7FHJ7_DIAVI</name>
<dbReference type="Proteomes" id="UP001652700">
    <property type="component" value="Unplaced"/>
</dbReference>
<evidence type="ECO:0000256" key="1">
    <source>
        <dbReference type="SAM" id="SignalP"/>
    </source>
</evidence>
<gene>
    <name evidence="4" type="primary">LOC114329501</name>
</gene>
<proteinExistence type="predicted"/>